<protein>
    <submittedName>
        <fullName evidence="1">Uncharacterized protein</fullName>
    </submittedName>
</protein>
<sequence length="40" mass="4715">MDTSSYTIREEPGKVVNRLFVYVGNHDWNVPLFSIFAKKR</sequence>
<accession>A0A8T1JW52</accession>
<name>A0A8T1JW52_9STRA</name>
<proteinExistence type="predicted"/>
<comment type="caution">
    <text evidence="1">The sequence shown here is derived from an EMBL/GenBank/DDBJ whole genome shotgun (WGS) entry which is preliminary data.</text>
</comment>
<reference evidence="1" key="1">
    <citation type="submission" date="2018-10" db="EMBL/GenBank/DDBJ databases">
        <title>Effector identification in a new, highly contiguous assembly of the strawberry crown rot pathogen Phytophthora cactorum.</title>
        <authorList>
            <person name="Armitage A.D."/>
            <person name="Nellist C.F."/>
            <person name="Bates H."/>
            <person name="Vickerstaff R.J."/>
            <person name="Harrison R.J."/>
        </authorList>
    </citation>
    <scope>NUCLEOTIDE SEQUENCE</scope>
    <source>
        <strain evidence="1">4040</strain>
    </source>
</reference>
<organism evidence="1 2">
    <name type="scientific">Phytophthora cactorum</name>
    <dbReference type="NCBI Taxonomy" id="29920"/>
    <lineage>
        <taxon>Eukaryota</taxon>
        <taxon>Sar</taxon>
        <taxon>Stramenopiles</taxon>
        <taxon>Oomycota</taxon>
        <taxon>Peronosporomycetes</taxon>
        <taxon>Peronosporales</taxon>
        <taxon>Peronosporaceae</taxon>
        <taxon>Phytophthora</taxon>
    </lineage>
</organism>
<evidence type="ECO:0000313" key="1">
    <source>
        <dbReference type="EMBL" id="KAG2894916.1"/>
    </source>
</evidence>
<dbReference type="AlphaFoldDB" id="A0A8T1JW52"/>
<gene>
    <name evidence="1" type="ORF">PC117_g23363</name>
</gene>
<evidence type="ECO:0000313" key="2">
    <source>
        <dbReference type="Proteomes" id="UP000736787"/>
    </source>
</evidence>
<dbReference type="Proteomes" id="UP000736787">
    <property type="component" value="Unassembled WGS sequence"/>
</dbReference>
<dbReference type="EMBL" id="RCMK01001406">
    <property type="protein sequence ID" value="KAG2894916.1"/>
    <property type="molecule type" value="Genomic_DNA"/>
</dbReference>